<organism evidence="1 2">
    <name type="scientific">Rangifer tarandus platyrhynchus</name>
    <name type="common">Svalbard reindeer</name>
    <dbReference type="NCBI Taxonomy" id="3082113"/>
    <lineage>
        <taxon>Eukaryota</taxon>
        <taxon>Metazoa</taxon>
        <taxon>Chordata</taxon>
        <taxon>Craniata</taxon>
        <taxon>Vertebrata</taxon>
        <taxon>Euteleostomi</taxon>
        <taxon>Mammalia</taxon>
        <taxon>Eutheria</taxon>
        <taxon>Laurasiatheria</taxon>
        <taxon>Artiodactyla</taxon>
        <taxon>Ruminantia</taxon>
        <taxon>Pecora</taxon>
        <taxon>Cervidae</taxon>
        <taxon>Odocoileinae</taxon>
        <taxon>Rangifer</taxon>
    </lineage>
</organism>
<sequence length="120" mass="13799">MCCQPLCPHLPPQLQVLICFIALQILWMFFKIKTSMILPCAQLLSHFSINTAKQHQGNMTTFLSLQVSNVISFLVFIPADYMRCHKLISKDYCQKDYNEIIALGHKETNDIHKNSMKLAV</sequence>
<reference evidence="1" key="2">
    <citation type="submission" date="2025-03" db="EMBL/GenBank/DDBJ databases">
        <authorList>
            <consortium name="ELIXIR-Norway"/>
            <consortium name="Elixir Norway"/>
        </authorList>
    </citation>
    <scope>NUCLEOTIDE SEQUENCE</scope>
</reference>
<reference evidence="1" key="1">
    <citation type="submission" date="2023-05" db="EMBL/GenBank/DDBJ databases">
        <authorList>
            <consortium name="ELIXIR-Norway"/>
        </authorList>
    </citation>
    <scope>NUCLEOTIDE SEQUENCE</scope>
</reference>
<gene>
    <name evidence="1" type="ORF">MRATA1EN22A_LOCUS18223</name>
</gene>
<accession>A0AC59ZGG6</accession>
<evidence type="ECO:0000313" key="1">
    <source>
        <dbReference type="EMBL" id="CAN0419876.1"/>
    </source>
</evidence>
<protein>
    <submittedName>
        <fullName evidence="1">Uncharacterized protein</fullName>
    </submittedName>
</protein>
<dbReference type="EMBL" id="OX596087">
    <property type="protein sequence ID" value="CAN0419876.1"/>
    <property type="molecule type" value="Genomic_DNA"/>
</dbReference>
<dbReference type="Proteomes" id="UP001162501">
    <property type="component" value="Chromosome 3"/>
</dbReference>
<name>A0AC59ZGG6_RANTA</name>
<evidence type="ECO:0000313" key="2">
    <source>
        <dbReference type="Proteomes" id="UP001162501"/>
    </source>
</evidence>
<proteinExistence type="predicted"/>